<feature type="compositionally biased region" description="Polar residues" evidence="1">
    <location>
        <begin position="106"/>
        <end position="117"/>
    </location>
</feature>
<keyword evidence="3" id="KW-1185">Reference proteome</keyword>
<organism evidence="2 3">
    <name type="scientific">Olea europaea subsp. europaea</name>
    <dbReference type="NCBI Taxonomy" id="158383"/>
    <lineage>
        <taxon>Eukaryota</taxon>
        <taxon>Viridiplantae</taxon>
        <taxon>Streptophyta</taxon>
        <taxon>Embryophyta</taxon>
        <taxon>Tracheophyta</taxon>
        <taxon>Spermatophyta</taxon>
        <taxon>Magnoliopsida</taxon>
        <taxon>eudicotyledons</taxon>
        <taxon>Gunneridae</taxon>
        <taxon>Pentapetalae</taxon>
        <taxon>asterids</taxon>
        <taxon>lamiids</taxon>
        <taxon>Lamiales</taxon>
        <taxon>Oleaceae</taxon>
        <taxon>Oleeae</taxon>
        <taxon>Olea</taxon>
    </lineage>
</organism>
<sequence>MLNTGINDLSTQSQMGTLNWCSIISFQLIICLHCPNPGGFFGVLGFGEGSMNGNPLFFNRSKILKPLDDFASIEAPQPTLFQKMAALSKNLSSVSVSNLGALNLGGETNHSRSSTSLEGYDKGEFNDVNERKRKNSSKNDGEDFSIDGSNLNSDSDDQFMENSTINEVEESDENGENISNVNSTVTCGSGGDHKCKKKSFQRRI</sequence>
<comment type="caution">
    <text evidence="2">The sequence shown here is derived from an EMBL/GenBank/DDBJ whole genome shotgun (WGS) entry which is preliminary data.</text>
</comment>
<gene>
    <name evidence="2" type="ORF">OLEA9_A028993</name>
</gene>
<feature type="compositionally biased region" description="Basic and acidic residues" evidence="1">
    <location>
        <begin position="119"/>
        <end position="130"/>
    </location>
</feature>
<feature type="compositionally biased region" description="Polar residues" evidence="1">
    <location>
        <begin position="176"/>
        <end position="187"/>
    </location>
</feature>
<dbReference type="Gramene" id="OE9A028993T1">
    <property type="protein sequence ID" value="OE9A028993C1"/>
    <property type="gene ID" value="OE9A028993"/>
</dbReference>
<name>A0A8S0PC60_OLEEU</name>
<dbReference type="AlphaFoldDB" id="A0A8S0PC60"/>
<dbReference type="Proteomes" id="UP000594638">
    <property type="component" value="Unassembled WGS sequence"/>
</dbReference>
<evidence type="ECO:0000313" key="3">
    <source>
        <dbReference type="Proteomes" id="UP000594638"/>
    </source>
</evidence>
<dbReference type="EMBL" id="CACTIH010000023">
    <property type="protein sequence ID" value="CAA2935227.1"/>
    <property type="molecule type" value="Genomic_DNA"/>
</dbReference>
<evidence type="ECO:0000313" key="2">
    <source>
        <dbReference type="EMBL" id="CAA2935227.1"/>
    </source>
</evidence>
<reference evidence="2 3" key="1">
    <citation type="submission" date="2019-12" db="EMBL/GenBank/DDBJ databases">
        <authorList>
            <person name="Alioto T."/>
            <person name="Alioto T."/>
            <person name="Gomez Garrido J."/>
        </authorList>
    </citation>
    <scope>NUCLEOTIDE SEQUENCE [LARGE SCALE GENOMIC DNA]</scope>
</reference>
<protein>
    <submittedName>
        <fullName evidence="2">Uncharacterized protein</fullName>
    </submittedName>
</protein>
<feature type="region of interest" description="Disordered" evidence="1">
    <location>
        <begin position="105"/>
        <end position="204"/>
    </location>
</feature>
<evidence type="ECO:0000256" key="1">
    <source>
        <dbReference type="SAM" id="MobiDB-lite"/>
    </source>
</evidence>
<dbReference type="OrthoDB" id="10424286at2759"/>
<accession>A0A8S0PC60</accession>
<proteinExistence type="predicted"/>
<feature type="compositionally biased region" description="Basic residues" evidence="1">
    <location>
        <begin position="194"/>
        <end position="204"/>
    </location>
</feature>